<organism evidence="11 12">
    <name type="scientific">Penaeus vannamei</name>
    <name type="common">Whiteleg shrimp</name>
    <name type="synonym">Litopenaeus vannamei</name>
    <dbReference type="NCBI Taxonomy" id="6689"/>
    <lineage>
        <taxon>Eukaryota</taxon>
        <taxon>Metazoa</taxon>
        <taxon>Ecdysozoa</taxon>
        <taxon>Arthropoda</taxon>
        <taxon>Crustacea</taxon>
        <taxon>Multicrustacea</taxon>
        <taxon>Malacostraca</taxon>
        <taxon>Eumalacostraca</taxon>
        <taxon>Eucarida</taxon>
        <taxon>Decapoda</taxon>
        <taxon>Dendrobranchiata</taxon>
        <taxon>Penaeoidea</taxon>
        <taxon>Penaeidae</taxon>
        <taxon>Penaeus</taxon>
    </lineage>
</organism>
<evidence type="ECO:0000259" key="9">
    <source>
        <dbReference type="Pfam" id="PF12698"/>
    </source>
</evidence>
<dbReference type="GO" id="GO:0016020">
    <property type="term" value="C:membrane"/>
    <property type="evidence" value="ECO:0007669"/>
    <property type="project" value="UniProtKB-SubCell"/>
</dbReference>
<name>A0A423U189_PENVA</name>
<dbReference type="AlphaFoldDB" id="A0A423U189"/>
<dbReference type="GO" id="GO:0005319">
    <property type="term" value="F:lipid transporter activity"/>
    <property type="evidence" value="ECO:0007669"/>
    <property type="project" value="TreeGrafter"/>
</dbReference>
<feature type="transmembrane region" description="Helical" evidence="8">
    <location>
        <begin position="260"/>
        <end position="284"/>
    </location>
</feature>
<keyword evidence="5 8" id="KW-1133">Transmembrane helix</keyword>
<dbReference type="InterPro" id="IPR027417">
    <property type="entry name" value="P-loop_NTPase"/>
</dbReference>
<evidence type="ECO:0000256" key="6">
    <source>
        <dbReference type="ARBA" id="ARBA00023136"/>
    </source>
</evidence>
<evidence type="ECO:0000259" key="10">
    <source>
        <dbReference type="Pfam" id="PF23321"/>
    </source>
</evidence>
<dbReference type="Proteomes" id="UP000283509">
    <property type="component" value="Unassembled WGS sequence"/>
</dbReference>
<feature type="transmembrane region" description="Helical" evidence="8">
    <location>
        <begin position="432"/>
        <end position="453"/>
    </location>
</feature>
<keyword evidence="11" id="KW-0547">Nucleotide-binding</keyword>
<keyword evidence="2" id="KW-0813">Transport</keyword>
<dbReference type="Pfam" id="PF12698">
    <property type="entry name" value="ABC2_membrane_3"/>
    <property type="match status" value="1"/>
</dbReference>
<evidence type="ECO:0000313" key="12">
    <source>
        <dbReference type="Proteomes" id="UP000283509"/>
    </source>
</evidence>
<sequence length="616" mass="68278">MKQLEASSVNTPQPSFISAPGGDSRRAEQRPRPGVPTMGVGSGARERGRRTVLVTTHHMEEADVLGDRIAIMASGRVVCSGSTLFLKNKFGDGYTLTIMVSEDSSIKDIQTEVMKHLPEAALRSSQGGEVTFKLPPMTASFAPLLDSLTEQKEKMGIRHLGLSLTSMEQVFLRVGDFAEGADKESSQGLNGTLYDKININDDANNGFLGNHQQGANGYSSQRFLFNSQAEVDMRLTGWALLKQRIRAFFAKRMIYSKRKWVLLLTQGLLPVLITIMCLLVDASFNEETFQEPPRVLNLSMFTQSKSFVHAGQGREDLAASYQSLFYDPYEVEYADNLTDRLLAEADKDIFQYRENNICSADFEAGLFGLTTNMKTMYQSVPYHAPGVSTTMVTNALLSFATNSSNHSITTVNRPLPPNRTWKVGRTSTSGSAFVYAMVMPLALAFLSASFLVFPLEERETKAKQVQVMTGAPLWALWTTTFLWDLLTYTVSALAVFIFFMIMDSKDYFTVAQAPGALFLLLLLYGWGSIPWLMSSASPSKRQPPVSPFWLSSTSSQARSSRLPSGRWISPTSPTIIVSDVLHWVTSLIPAYPASMAFMHLVDTSTYNTQCDQFNET</sequence>
<dbReference type="InterPro" id="IPR056264">
    <property type="entry name" value="R2_ABCA1-4-like"/>
</dbReference>
<reference evidence="11 12" key="2">
    <citation type="submission" date="2019-01" db="EMBL/GenBank/DDBJ databases">
        <title>The decoding of complex shrimp genome reveals the adaptation for benthos swimmer, frequently molting mechanism and breeding impact on genome.</title>
        <authorList>
            <person name="Sun Y."/>
            <person name="Gao Y."/>
            <person name="Yu Y."/>
        </authorList>
    </citation>
    <scope>NUCLEOTIDE SEQUENCE [LARGE SCALE GENOMIC DNA]</scope>
    <source>
        <tissue evidence="11">Muscle</tissue>
    </source>
</reference>
<dbReference type="InterPro" id="IPR026082">
    <property type="entry name" value="ABCA"/>
</dbReference>
<keyword evidence="4" id="KW-0677">Repeat</keyword>
<feature type="transmembrane region" description="Helical" evidence="8">
    <location>
        <begin position="513"/>
        <end position="533"/>
    </location>
</feature>
<keyword evidence="6 8" id="KW-0472">Membrane</keyword>
<protein>
    <submittedName>
        <fullName evidence="11">ATP-binding cassette transporter sub-family A member 3 isoform X1</fullName>
    </submittedName>
</protein>
<feature type="region of interest" description="Disordered" evidence="7">
    <location>
        <begin position="1"/>
        <end position="48"/>
    </location>
</feature>
<evidence type="ECO:0000256" key="2">
    <source>
        <dbReference type="ARBA" id="ARBA00022448"/>
    </source>
</evidence>
<evidence type="ECO:0000256" key="5">
    <source>
        <dbReference type="ARBA" id="ARBA00022989"/>
    </source>
</evidence>
<evidence type="ECO:0000256" key="8">
    <source>
        <dbReference type="SAM" id="Phobius"/>
    </source>
</evidence>
<dbReference type="PANTHER" id="PTHR19229:SF36">
    <property type="entry name" value="ATP-BINDING CASSETTE SUB-FAMILY A MEMBER 2"/>
    <property type="match status" value="1"/>
</dbReference>
<dbReference type="STRING" id="6689.A0A423U189"/>
<feature type="transmembrane region" description="Helical" evidence="8">
    <location>
        <begin position="474"/>
        <end position="501"/>
    </location>
</feature>
<evidence type="ECO:0000313" key="11">
    <source>
        <dbReference type="EMBL" id="ROT82468.1"/>
    </source>
</evidence>
<feature type="domain" description="ABCA1-4-like C-terminal R2 regulatory" evidence="10">
    <location>
        <begin position="91"/>
        <end position="159"/>
    </location>
</feature>
<feature type="compositionally biased region" description="Polar residues" evidence="7">
    <location>
        <begin position="1"/>
        <end position="16"/>
    </location>
</feature>
<dbReference type="GO" id="GO:0005524">
    <property type="term" value="F:ATP binding"/>
    <property type="evidence" value="ECO:0007669"/>
    <property type="project" value="UniProtKB-KW"/>
</dbReference>
<dbReference type="PANTHER" id="PTHR19229">
    <property type="entry name" value="ATP-BINDING CASSETTE TRANSPORTER SUBFAMILY A ABCA"/>
    <property type="match status" value="1"/>
</dbReference>
<keyword evidence="12" id="KW-1185">Reference proteome</keyword>
<evidence type="ECO:0000256" key="3">
    <source>
        <dbReference type="ARBA" id="ARBA00022692"/>
    </source>
</evidence>
<comment type="subcellular location">
    <subcellularLocation>
        <location evidence="1">Membrane</location>
        <topology evidence="1">Multi-pass membrane protein</topology>
    </subcellularLocation>
</comment>
<evidence type="ECO:0000256" key="1">
    <source>
        <dbReference type="ARBA" id="ARBA00004141"/>
    </source>
</evidence>
<proteinExistence type="predicted"/>
<evidence type="ECO:0000256" key="7">
    <source>
        <dbReference type="SAM" id="MobiDB-lite"/>
    </source>
</evidence>
<dbReference type="Gene3D" id="3.40.50.300">
    <property type="entry name" value="P-loop containing nucleotide triphosphate hydrolases"/>
    <property type="match status" value="1"/>
</dbReference>
<accession>A0A423U189</accession>
<reference evidence="11 12" key="1">
    <citation type="submission" date="2018-04" db="EMBL/GenBank/DDBJ databases">
        <authorList>
            <person name="Zhang X."/>
            <person name="Yuan J."/>
            <person name="Li F."/>
            <person name="Xiang J."/>
        </authorList>
    </citation>
    <scope>NUCLEOTIDE SEQUENCE [LARGE SCALE GENOMIC DNA]</scope>
    <source>
        <tissue evidence="11">Muscle</tissue>
    </source>
</reference>
<feature type="domain" description="ABC-2 type transporter transmembrane" evidence="9">
    <location>
        <begin position="261"/>
        <end position="604"/>
    </location>
</feature>
<gene>
    <name evidence="11" type="ORF">C7M84_024358</name>
</gene>
<dbReference type="GO" id="GO:0140359">
    <property type="term" value="F:ABC-type transporter activity"/>
    <property type="evidence" value="ECO:0007669"/>
    <property type="project" value="InterPro"/>
</dbReference>
<dbReference type="SUPFAM" id="SSF52540">
    <property type="entry name" value="P-loop containing nucleoside triphosphate hydrolases"/>
    <property type="match status" value="1"/>
</dbReference>
<comment type="caution">
    <text evidence="11">The sequence shown here is derived from an EMBL/GenBank/DDBJ whole genome shotgun (WGS) entry which is preliminary data.</text>
</comment>
<evidence type="ECO:0000256" key="4">
    <source>
        <dbReference type="ARBA" id="ARBA00022737"/>
    </source>
</evidence>
<dbReference type="EMBL" id="QCYY01000818">
    <property type="protein sequence ID" value="ROT82468.1"/>
    <property type="molecule type" value="Genomic_DNA"/>
</dbReference>
<keyword evidence="3 8" id="KW-0812">Transmembrane</keyword>
<dbReference type="OrthoDB" id="10255969at2759"/>
<keyword evidence="11" id="KW-0067">ATP-binding</keyword>
<dbReference type="InterPro" id="IPR013525">
    <property type="entry name" value="ABC2_TM"/>
</dbReference>
<dbReference type="Pfam" id="PF23321">
    <property type="entry name" value="R1_ABCA1"/>
    <property type="match status" value="1"/>
</dbReference>